<protein>
    <submittedName>
        <fullName evidence="3">Uncharacterized protein</fullName>
    </submittedName>
</protein>
<keyword evidence="2" id="KW-0812">Transmembrane</keyword>
<evidence type="ECO:0000313" key="4">
    <source>
        <dbReference type="Proteomes" id="UP000005239"/>
    </source>
</evidence>
<accession>A0A8R1Z5M0</accession>
<keyword evidence="2" id="KW-1133">Transmembrane helix</keyword>
<gene>
    <name evidence="3" type="primary">WBGene00283141</name>
</gene>
<sequence>MEVNPDGLINDWGKSVKDEKQEESGQGKVPPKQCPFFSSPLSLLLFSTLMIALLCGKKKGVVAKGKAPSTLSCSSGASSAAGGKKKGAFAKGGKGSRPNSFSHR</sequence>
<feature type="region of interest" description="Disordered" evidence="1">
    <location>
        <begin position="66"/>
        <end position="104"/>
    </location>
</feature>
<keyword evidence="2" id="KW-0472">Membrane</keyword>
<evidence type="ECO:0000256" key="2">
    <source>
        <dbReference type="SAM" id="Phobius"/>
    </source>
</evidence>
<dbReference type="EnsemblMetazoa" id="PPA44772.1">
    <property type="protein sequence ID" value="PPA44772.1"/>
    <property type="gene ID" value="WBGene00283141"/>
</dbReference>
<evidence type="ECO:0000313" key="3">
    <source>
        <dbReference type="EnsemblMetazoa" id="PPA44772.1"/>
    </source>
</evidence>
<evidence type="ECO:0000256" key="1">
    <source>
        <dbReference type="SAM" id="MobiDB-lite"/>
    </source>
</evidence>
<keyword evidence="4" id="KW-1185">Reference proteome</keyword>
<dbReference type="Proteomes" id="UP000005239">
    <property type="component" value="Unassembled WGS sequence"/>
</dbReference>
<dbReference type="AlphaFoldDB" id="A0A2A6B4P1"/>
<feature type="compositionally biased region" description="Basic and acidic residues" evidence="1">
    <location>
        <begin position="14"/>
        <end position="25"/>
    </location>
</feature>
<reference evidence="3" key="2">
    <citation type="submission" date="2022-06" db="UniProtKB">
        <authorList>
            <consortium name="EnsemblMetazoa"/>
        </authorList>
    </citation>
    <scope>IDENTIFICATION</scope>
    <source>
        <strain evidence="3">PS312</strain>
    </source>
</reference>
<name>A0A2A6B4P1_PRIPA</name>
<proteinExistence type="predicted"/>
<feature type="region of interest" description="Disordered" evidence="1">
    <location>
        <begin position="1"/>
        <end position="32"/>
    </location>
</feature>
<organism evidence="3 4">
    <name type="scientific">Pristionchus pacificus</name>
    <name type="common">Parasitic nematode worm</name>
    <dbReference type="NCBI Taxonomy" id="54126"/>
    <lineage>
        <taxon>Eukaryota</taxon>
        <taxon>Metazoa</taxon>
        <taxon>Ecdysozoa</taxon>
        <taxon>Nematoda</taxon>
        <taxon>Chromadorea</taxon>
        <taxon>Rhabditida</taxon>
        <taxon>Rhabditina</taxon>
        <taxon>Diplogasteromorpha</taxon>
        <taxon>Diplogasteroidea</taxon>
        <taxon>Neodiplogasteridae</taxon>
        <taxon>Pristionchus</taxon>
    </lineage>
</organism>
<reference evidence="4" key="1">
    <citation type="journal article" date="2008" name="Nat. Genet.">
        <title>The Pristionchus pacificus genome provides a unique perspective on nematode lifestyle and parasitism.</title>
        <authorList>
            <person name="Dieterich C."/>
            <person name="Clifton S.W."/>
            <person name="Schuster L.N."/>
            <person name="Chinwalla A."/>
            <person name="Delehaunty K."/>
            <person name="Dinkelacker I."/>
            <person name="Fulton L."/>
            <person name="Fulton R."/>
            <person name="Godfrey J."/>
            <person name="Minx P."/>
            <person name="Mitreva M."/>
            <person name="Roeseler W."/>
            <person name="Tian H."/>
            <person name="Witte H."/>
            <person name="Yang S.P."/>
            <person name="Wilson R.K."/>
            <person name="Sommer R.J."/>
        </authorList>
    </citation>
    <scope>NUCLEOTIDE SEQUENCE [LARGE SCALE GENOMIC DNA]</scope>
    <source>
        <strain evidence="4">PS312</strain>
    </source>
</reference>
<feature type="transmembrane region" description="Helical" evidence="2">
    <location>
        <begin position="36"/>
        <end position="56"/>
    </location>
</feature>
<accession>A0A2A6B4P1</accession>